<evidence type="ECO:0000313" key="2">
    <source>
        <dbReference type="Proteomes" id="UP000008988"/>
    </source>
</evidence>
<protein>
    <submittedName>
        <fullName evidence="1">Uncharacterized protein</fullName>
    </submittedName>
</protein>
<name>B5VMG6_YEAS6</name>
<sequence>MILYKSRHKLFLEDIKNCSSIQFFEPSLYFSKIKLLPWPKSQKLFSSLQLQNLKWPPKIQ</sequence>
<dbReference type="EMBL" id="ABSV01001493">
    <property type="protein sequence ID" value="EDZ70878.1"/>
    <property type="molecule type" value="Genomic_DNA"/>
</dbReference>
<dbReference type="AlphaFoldDB" id="B5VMG6"/>
<accession>B5VMG6</accession>
<reference evidence="1 2" key="1">
    <citation type="journal article" date="2008" name="FEMS Yeast Res.">
        <title>Comparative genome analysis of a Saccharomyces cerevisiae wine strain.</title>
        <authorList>
            <person name="Borneman A.R."/>
            <person name="Forgan A.H."/>
            <person name="Pretorius I.S."/>
            <person name="Chambers P.J."/>
        </authorList>
    </citation>
    <scope>NUCLEOTIDE SEQUENCE [LARGE SCALE GENOMIC DNA]</scope>
    <source>
        <strain evidence="1 2">AWRI1631</strain>
    </source>
</reference>
<organism evidence="1 2">
    <name type="scientific">Saccharomyces cerevisiae (strain AWRI1631)</name>
    <name type="common">Baker's yeast</name>
    <dbReference type="NCBI Taxonomy" id="545124"/>
    <lineage>
        <taxon>Eukaryota</taxon>
        <taxon>Fungi</taxon>
        <taxon>Dikarya</taxon>
        <taxon>Ascomycota</taxon>
        <taxon>Saccharomycotina</taxon>
        <taxon>Saccharomycetes</taxon>
        <taxon>Saccharomycetales</taxon>
        <taxon>Saccharomycetaceae</taxon>
        <taxon>Saccharomyces</taxon>
    </lineage>
</organism>
<gene>
    <name evidence="1" type="ORF">AWRI1631_112410</name>
</gene>
<evidence type="ECO:0000313" key="1">
    <source>
        <dbReference type="EMBL" id="EDZ70878.1"/>
    </source>
</evidence>
<comment type="caution">
    <text evidence="1">The sequence shown here is derived from an EMBL/GenBank/DDBJ whole genome shotgun (WGS) entry which is preliminary data.</text>
</comment>
<proteinExistence type="predicted"/>
<dbReference type="Proteomes" id="UP000008988">
    <property type="component" value="Unassembled WGS sequence"/>
</dbReference>